<dbReference type="GeneID" id="129333186"/>
<proteinExistence type="inferred from homology"/>
<feature type="domain" description="LRAT" evidence="5">
    <location>
        <begin position="17"/>
        <end position="133"/>
    </location>
</feature>
<comment type="similarity">
    <text evidence="1">Belongs to the H-rev107 family.</text>
</comment>
<dbReference type="RefSeq" id="XP_054840689.1">
    <property type="nucleotide sequence ID" value="XM_054984714.1"/>
</dbReference>
<dbReference type="GO" id="GO:0005737">
    <property type="term" value="C:cytoplasm"/>
    <property type="evidence" value="ECO:0007669"/>
    <property type="project" value="TreeGrafter"/>
</dbReference>
<dbReference type="GO" id="GO:0004623">
    <property type="term" value="F:phospholipase A2 activity"/>
    <property type="evidence" value="ECO:0007669"/>
    <property type="project" value="TreeGrafter"/>
</dbReference>
<keyword evidence="6" id="KW-1185">Reference proteome</keyword>
<evidence type="ECO:0000259" key="5">
    <source>
        <dbReference type="PROSITE" id="PS51934"/>
    </source>
</evidence>
<dbReference type="GO" id="GO:0016410">
    <property type="term" value="F:N-acyltransferase activity"/>
    <property type="evidence" value="ECO:0007669"/>
    <property type="project" value="TreeGrafter"/>
</dbReference>
<dbReference type="InterPro" id="IPR007053">
    <property type="entry name" value="LRAT_dom"/>
</dbReference>
<keyword evidence="4" id="KW-0443">Lipid metabolism</keyword>
<keyword evidence="3" id="KW-0378">Hydrolase</keyword>
<accession>A0AA97JP82</accession>
<name>A0AA97JP82_EUBMA</name>
<gene>
    <name evidence="7" type="primary">LOC129333186</name>
</gene>
<evidence type="ECO:0000313" key="6">
    <source>
        <dbReference type="Proteomes" id="UP001190640"/>
    </source>
</evidence>
<dbReference type="PANTHER" id="PTHR13943:SF31">
    <property type="entry name" value="PHOSPHOLIPASE A AND ACYLTRANSFERASE 3"/>
    <property type="match status" value="1"/>
</dbReference>
<dbReference type="KEGG" id="emc:129333186"/>
<evidence type="ECO:0000256" key="1">
    <source>
        <dbReference type="ARBA" id="ARBA00007824"/>
    </source>
</evidence>
<evidence type="ECO:0000313" key="7">
    <source>
        <dbReference type="RefSeq" id="XP_054840689.1"/>
    </source>
</evidence>
<dbReference type="AlphaFoldDB" id="A0AA97JP82"/>
<dbReference type="Gene3D" id="3.90.1720.10">
    <property type="entry name" value="endopeptidase domain like (from Nostoc punctiforme)"/>
    <property type="match status" value="1"/>
</dbReference>
<dbReference type="InterPro" id="IPR051496">
    <property type="entry name" value="H-rev107_PLA/AT"/>
</dbReference>
<dbReference type="Proteomes" id="UP001190640">
    <property type="component" value="Chromosome 1"/>
</dbReference>
<protein>
    <submittedName>
        <fullName evidence="7">Phospholipase A and acyltransferase 3-like</fullName>
    </submittedName>
</protein>
<evidence type="ECO:0000256" key="2">
    <source>
        <dbReference type="ARBA" id="ARBA00022679"/>
    </source>
</evidence>
<reference evidence="7" key="1">
    <citation type="submission" date="2025-08" db="UniProtKB">
        <authorList>
            <consortium name="RefSeq"/>
        </authorList>
    </citation>
    <scope>IDENTIFICATION</scope>
    <source>
        <tissue evidence="7">Blood</tissue>
    </source>
</reference>
<keyword evidence="2" id="KW-0808">Transferase</keyword>
<dbReference type="Pfam" id="PF04970">
    <property type="entry name" value="LRAT"/>
    <property type="match status" value="1"/>
</dbReference>
<evidence type="ECO:0000256" key="3">
    <source>
        <dbReference type="ARBA" id="ARBA00022801"/>
    </source>
</evidence>
<evidence type="ECO:0000256" key="4">
    <source>
        <dbReference type="ARBA" id="ARBA00023098"/>
    </source>
</evidence>
<dbReference type="GO" id="GO:0008970">
    <property type="term" value="F:phospholipase A1 activity"/>
    <property type="evidence" value="ECO:0007669"/>
    <property type="project" value="TreeGrafter"/>
</dbReference>
<organism evidence="6 7">
    <name type="scientific">Eublepharis macularius</name>
    <name type="common">Leopard gecko</name>
    <name type="synonym">Cyrtodactylus macularius</name>
    <dbReference type="NCBI Taxonomy" id="481883"/>
    <lineage>
        <taxon>Eukaryota</taxon>
        <taxon>Metazoa</taxon>
        <taxon>Chordata</taxon>
        <taxon>Craniata</taxon>
        <taxon>Vertebrata</taxon>
        <taxon>Euteleostomi</taxon>
        <taxon>Lepidosauria</taxon>
        <taxon>Squamata</taxon>
        <taxon>Bifurcata</taxon>
        <taxon>Gekkota</taxon>
        <taxon>Eublepharidae</taxon>
        <taxon>Eublepharinae</taxon>
        <taxon>Eublepharis</taxon>
    </lineage>
</organism>
<dbReference type="PANTHER" id="PTHR13943">
    <property type="entry name" value="HRAS-LIKE SUPPRESSOR - RELATED"/>
    <property type="match status" value="1"/>
</dbReference>
<dbReference type="GO" id="GO:0070292">
    <property type="term" value="P:N-acylphosphatidylethanolamine metabolic process"/>
    <property type="evidence" value="ECO:0007669"/>
    <property type="project" value="TreeGrafter"/>
</dbReference>
<dbReference type="PROSITE" id="PS51934">
    <property type="entry name" value="LRAT"/>
    <property type="match status" value="1"/>
</dbReference>
<sequence>MSCVAYLSQVDPKPGDLIEISRTFYQHWAIYIGNGNVIHLAPESEVAGAYVSCLWSVVTDKAVVKKDPLWKVVGEDKYQINNKYDRRYTALPEHEIIFRAKAEVGRVMDYSVFSQNCEHFVTGLRYGIPDSDQVTDGIKLGGAAIVSLAGVATALYVAHKVAQRRRHDQ</sequence>